<dbReference type="EMBL" id="BGZN01000012">
    <property type="protein sequence ID" value="GBR73485.1"/>
    <property type="molecule type" value="Genomic_DNA"/>
</dbReference>
<evidence type="ECO:0000313" key="2">
    <source>
        <dbReference type="Proteomes" id="UP000269352"/>
    </source>
</evidence>
<evidence type="ECO:0000313" key="1">
    <source>
        <dbReference type="EMBL" id="GBR73485.1"/>
    </source>
</evidence>
<reference evidence="1 2" key="1">
    <citation type="journal article" date="2019" name="ISME J.">
        <title>Genome analyses of uncultured TG2/ZB3 bacteria in 'Margulisbacteria' specifically attached to ectosymbiotic spirochetes of protists in the termite gut.</title>
        <authorList>
            <person name="Utami Y.D."/>
            <person name="Kuwahara H."/>
            <person name="Igai K."/>
            <person name="Murakami T."/>
            <person name="Sugaya K."/>
            <person name="Morikawa T."/>
            <person name="Nagura Y."/>
            <person name="Yuki M."/>
            <person name="Deevong P."/>
            <person name="Inoue T."/>
            <person name="Kihara K."/>
            <person name="Lo N."/>
            <person name="Yamada A."/>
            <person name="Ohkuma M."/>
            <person name="Hongoh Y."/>
        </authorList>
    </citation>
    <scope>NUCLEOTIDE SEQUENCE [LARGE SCALE GENOMIC DNA]</scope>
    <source>
        <strain evidence="1">NkOx7-01</strain>
    </source>
</reference>
<evidence type="ECO:0008006" key="3">
    <source>
        <dbReference type="Google" id="ProtNLM"/>
    </source>
</evidence>
<sequence length="60" mass="6950">MALPIAATPVLEGDDAKRFYKELEENENKHVSDEEIAESIRIFNTIMNRNPEMKRRFGIA</sequence>
<comment type="caution">
    <text evidence="1">The sequence shown here is derived from an EMBL/GenBank/DDBJ whole genome shotgun (WGS) entry which is preliminary data.</text>
</comment>
<dbReference type="Proteomes" id="UP000269352">
    <property type="component" value="Unassembled WGS sequence"/>
</dbReference>
<protein>
    <recommendedName>
        <fullName evidence="3">EF-hand domain-containing protein</fullName>
    </recommendedName>
</protein>
<gene>
    <name evidence="1" type="ORF">NO1_0859</name>
</gene>
<keyword evidence="2" id="KW-1185">Reference proteome</keyword>
<proteinExistence type="predicted"/>
<dbReference type="AlphaFoldDB" id="A0A388TA58"/>
<name>A0A388TA58_TERA1</name>
<organism evidence="1 2">
    <name type="scientific">Termititenax aidoneus</name>
    <dbReference type="NCBI Taxonomy" id="2218524"/>
    <lineage>
        <taxon>Bacteria</taxon>
        <taxon>Bacillati</taxon>
        <taxon>Candidatus Margulisiibacteriota</taxon>
        <taxon>Candidatus Termititenacia</taxon>
        <taxon>Candidatus Termititenacales</taxon>
        <taxon>Candidatus Termititenacaceae</taxon>
        <taxon>Candidatus Termititenax</taxon>
    </lineage>
</organism>
<accession>A0A388TA58</accession>